<keyword evidence="3" id="KW-1185">Reference proteome</keyword>
<protein>
    <submittedName>
        <fullName evidence="2">Uncharacterized protein</fullName>
    </submittedName>
</protein>
<dbReference type="Proteomes" id="UP000218811">
    <property type="component" value="Unassembled WGS sequence"/>
</dbReference>
<name>A0A2H3JD78_WOLCO</name>
<gene>
    <name evidence="2" type="ORF">WOLCODRAFT_142961</name>
</gene>
<evidence type="ECO:0000256" key="1">
    <source>
        <dbReference type="SAM" id="SignalP"/>
    </source>
</evidence>
<dbReference type="OMA" id="YFTITAN"/>
<keyword evidence="1" id="KW-0732">Signal</keyword>
<reference evidence="2 3" key="1">
    <citation type="journal article" date="2012" name="Science">
        <title>The Paleozoic origin of enzymatic lignin decomposition reconstructed from 31 fungal genomes.</title>
        <authorList>
            <person name="Floudas D."/>
            <person name="Binder M."/>
            <person name="Riley R."/>
            <person name="Barry K."/>
            <person name="Blanchette R.A."/>
            <person name="Henrissat B."/>
            <person name="Martinez A.T."/>
            <person name="Otillar R."/>
            <person name="Spatafora J.W."/>
            <person name="Yadav J.S."/>
            <person name="Aerts A."/>
            <person name="Benoit I."/>
            <person name="Boyd A."/>
            <person name="Carlson A."/>
            <person name="Copeland A."/>
            <person name="Coutinho P.M."/>
            <person name="de Vries R.P."/>
            <person name="Ferreira P."/>
            <person name="Findley K."/>
            <person name="Foster B."/>
            <person name="Gaskell J."/>
            <person name="Glotzer D."/>
            <person name="Gorecki P."/>
            <person name="Heitman J."/>
            <person name="Hesse C."/>
            <person name="Hori C."/>
            <person name="Igarashi K."/>
            <person name="Jurgens J.A."/>
            <person name="Kallen N."/>
            <person name="Kersten P."/>
            <person name="Kohler A."/>
            <person name="Kuees U."/>
            <person name="Kumar T.K.A."/>
            <person name="Kuo A."/>
            <person name="LaButti K."/>
            <person name="Larrondo L.F."/>
            <person name="Lindquist E."/>
            <person name="Ling A."/>
            <person name="Lombard V."/>
            <person name="Lucas S."/>
            <person name="Lundell T."/>
            <person name="Martin R."/>
            <person name="McLaughlin D.J."/>
            <person name="Morgenstern I."/>
            <person name="Morin E."/>
            <person name="Murat C."/>
            <person name="Nagy L.G."/>
            <person name="Nolan M."/>
            <person name="Ohm R.A."/>
            <person name="Patyshakuliyeva A."/>
            <person name="Rokas A."/>
            <person name="Ruiz-Duenas F.J."/>
            <person name="Sabat G."/>
            <person name="Salamov A."/>
            <person name="Samejima M."/>
            <person name="Schmutz J."/>
            <person name="Slot J.C."/>
            <person name="St John F."/>
            <person name="Stenlid J."/>
            <person name="Sun H."/>
            <person name="Sun S."/>
            <person name="Syed K."/>
            <person name="Tsang A."/>
            <person name="Wiebenga A."/>
            <person name="Young D."/>
            <person name="Pisabarro A."/>
            <person name="Eastwood D.C."/>
            <person name="Martin F."/>
            <person name="Cullen D."/>
            <person name="Grigoriev I.V."/>
            <person name="Hibbett D.S."/>
        </authorList>
    </citation>
    <scope>NUCLEOTIDE SEQUENCE [LARGE SCALE GENOMIC DNA]</scope>
    <source>
        <strain evidence="2 3">MD-104</strain>
    </source>
</reference>
<dbReference type="AlphaFoldDB" id="A0A2H3JD78"/>
<feature type="chain" id="PRO_5013715977" evidence="1">
    <location>
        <begin position="27"/>
        <end position="158"/>
    </location>
</feature>
<dbReference type="OrthoDB" id="2339190at2759"/>
<dbReference type="STRING" id="742152.A0A2H3JD78"/>
<feature type="signal peptide" evidence="1">
    <location>
        <begin position="1"/>
        <end position="26"/>
    </location>
</feature>
<evidence type="ECO:0000313" key="3">
    <source>
        <dbReference type="Proteomes" id="UP000218811"/>
    </source>
</evidence>
<evidence type="ECO:0000313" key="2">
    <source>
        <dbReference type="EMBL" id="PCH40200.1"/>
    </source>
</evidence>
<proteinExistence type="predicted"/>
<accession>A0A2H3JD78</accession>
<organism evidence="2 3">
    <name type="scientific">Wolfiporia cocos (strain MD-104)</name>
    <name type="common">Brown rot fungus</name>
    <dbReference type="NCBI Taxonomy" id="742152"/>
    <lineage>
        <taxon>Eukaryota</taxon>
        <taxon>Fungi</taxon>
        <taxon>Dikarya</taxon>
        <taxon>Basidiomycota</taxon>
        <taxon>Agaricomycotina</taxon>
        <taxon>Agaricomycetes</taxon>
        <taxon>Polyporales</taxon>
        <taxon>Phaeolaceae</taxon>
        <taxon>Wolfiporia</taxon>
    </lineage>
</organism>
<dbReference type="EMBL" id="KB468053">
    <property type="protein sequence ID" value="PCH40200.1"/>
    <property type="molecule type" value="Genomic_DNA"/>
</dbReference>
<sequence length="158" mass="17286">MTVTTVEHFVLTSLQVLLLAVAGGNAFYTHYAPYNPLEVNKYDNGTTIAGRDVYNPTITHPDRSTKWTIGSMANVTWSTSDIPHGTTDNTGKVVLGYLDDDDASEHLDLDEPLAEGLNITQGYVEVLVPNVRPGDNYIVVLLGDSGNRSPTFTIVERF</sequence>